<feature type="domain" description="HTH cro/C1-type" evidence="1">
    <location>
        <begin position="16"/>
        <end position="70"/>
    </location>
</feature>
<organism evidence="2 3">
    <name type="scientific">Streptomyces globisporus C-1027</name>
    <dbReference type="NCBI Taxonomy" id="1172567"/>
    <lineage>
        <taxon>Bacteria</taxon>
        <taxon>Bacillati</taxon>
        <taxon>Actinomycetota</taxon>
        <taxon>Actinomycetes</taxon>
        <taxon>Kitasatosporales</taxon>
        <taxon>Streptomycetaceae</taxon>
        <taxon>Streptomyces</taxon>
    </lineage>
</organism>
<dbReference type="InterPro" id="IPR010982">
    <property type="entry name" value="Lambda_DNA-bd_dom_sf"/>
</dbReference>
<dbReference type="SUPFAM" id="SSF50475">
    <property type="entry name" value="FMN-binding split barrel"/>
    <property type="match status" value="1"/>
</dbReference>
<evidence type="ECO:0000259" key="1">
    <source>
        <dbReference type="PROSITE" id="PS50943"/>
    </source>
</evidence>
<dbReference type="GeneID" id="27781374"/>
<dbReference type="Gene3D" id="2.30.110.10">
    <property type="entry name" value="Electron Transport, Fmn-binding Protein, Chain A"/>
    <property type="match status" value="1"/>
</dbReference>
<gene>
    <name evidence="2" type="ORF">WQO_03560</name>
</gene>
<proteinExistence type="predicted"/>
<dbReference type="RefSeq" id="WP_010056194.1">
    <property type="nucleotide sequence ID" value="NZ_CP013738.1"/>
</dbReference>
<protein>
    <submittedName>
        <fullName evidence="2">DNA-binding protein</fullName>
    </submittedName>
</protein>
<dbReference type="Gene3D" id="1.10.260.40">
    <property type="entry name" value="lambda repressor-like DNA-binding domains"/>
    <property type="match status" value="1"/>
</dbReference>
<dbReference type="GO" id="GO:0003677">
    <property type="term" value="F:DNA binding"/>
    <property type="evidence" value="ECO:0007669"/>
    <property type="project" value="UniProtKB-KW"/>
</dbReference>
<accession>A0A0U3LJU0</accession>
<dbReference type="InterPro" id="IPR012349">
    <property type="entry name" value="Split_barrel_FMN-bd"/>
</dbReference>
<dbReference type="STRING" id="1172567.WQO_03560"/>
<dbReference type="AlphaFoldDB" id="A0A0U3LJU0"/>
<reference evidence="2 3" key="1">
    <citation type="journal article" date="2012" name="J. Bacteriol.">
        <title>Draft genome sequence of Streptomyces globisporus C-1027, which produces an antitumor antibiotic consisting of a nine-membered enediyne with a chromoprotein.</title>
        <authorList>
            <person name="Wang L."/>
            <person name="Wang S."/>
            <person name="He Q."/>
            <person name="Yu T."/>
            <person name="Li Q."/>
            <person name="Hong B."/>
        </authorList>
    </citation>
    <scope>NUCLEOTIDE SEQUENCE [LARGE SCALE GENOMIC DNA]</scope>
    <source>
        <strain evidence="2 3">C-1027</strain>
    </source>
</reference>
<dbReference type="InterPro" id="IPR024747">
    <property type="entry name" value="Pyridox_Oxase-rel"/>
</dbReference>
<keyword evidence="2" id="KW-0238">DNA-binding</keyword>
<dbReference type="EMBL" id="CP013738">
    <property type="protein sequence ID" value="ALU92505.1"/>
    <property type="molecule type" value="Genomic_DNA"/>
</dbReference>
<dbReference type="InterPro" id="IPR001387">
    <property type="entry name" value="Cro/C1-type_HTH"/>
</dbReference>
<dbReference type="CDD" id="cd00093">
    <property type="entry name" value="HTH_XRE"/>
    <property type="match status" value="1"/>
</dbReference>
<evidence type="ECO:0000313" key="2">
    <source>
        <dbReference type="EMBL" id="ALU92505.1"/>
    </source>
</evidence>
<sequence>MSSTPPPAKGDLGRRIAARRLQLGLSRQDVALRAGAAPGYIEYVEEQPATPGVGFLLRLADALETTVQELSGGAGDLPPAVGRGARRARMVELDEGTCWTRLGDHGVGRVALTLEDGPVVLPVNYQVLDGEVMFRTGDDSPLAAAADTEIAFEADHFDDAFSRGWSVLIVGTVRPVADGDASRQLREAAFSTPWAGQEREHVMLLRARRITGRRILVPDAPGDAY</sequence>
<dbReference type="PROSITE" id="PS50943">
    <property type="entry name" value="HTH_CROC1"/>
    <property type="match status" value="1"/>
</dbReference>
<evidence type="ECO:0000313" key="3">
    <source>
        <dbReference type="Proteomes" id="UP000064183"/>
    </source>
</evidence>
<name>A0A0U3LJU0_STRGL</name>
<dbReference type="Proteomes" id="UP000064183">
    <property type="component" value="Chromosome"/>
</dbReference>
<dbReference type="SMART" id="SM00530">
    <property type="entry name" value="HTH_XRE"/>
    <property type="match status" value="1"/>
</dbReference>
<dbReference type="SUPFAM" id="SSF47413">
    <property type="entry name" value="lambda repressor-like DNA-binding domains"/>
    <property type="match status" value="1"/>
</dbReference>
<dbReference type="KEGG" id="sgb:WQO_03560"/>
<dbReference type="Pfam" id="PF12900">
    <property type="entry name" value="Pyridox_ox_2"/>
    <property type="match status" value="1"/>
</dbReference>
<dbReference type="Pfam" id="PF01381">
    <property type="entry name" value="HTH_3"/>
    <property type="match status" value="1"/>
</dbReference>